<feature type="repeat" description="TPR" evidence="5">
    <location>
        <begin position="719"/>
        <end position="752"/>
    </location>
</feature>
<dbReference type="PRINTS" id="PR00364">
    <property type="entry name" value="DISEASERSIST"/>
</dbReference>
<feature type="DNA-binding region" description="OmpR/PhoB-type" evidence="6">
    <location>
        <begin position="1"/>
        <end position="96"/>
    </location>
</feature>
<comment type="similarity">
    <text evidence="1">Belongs to the AfsR/DnrI/RedD regulatory family.</text>
</comment>
<sequence>MQFRLLGRVEAQHDGSDVELGRRRERCLLGILLLEAGTTVSADRLVDLLWDGVPPGGARANLHAHISRLRGRIDPDGQGTMGIRLITRGGGYLVETDPERVDAHRFRALVSRAGSLSDPAERSATLSEALALWRGPLLADVASDRLRERIGIELTEGRMLATEMMIEAELAAGRIEEAIVELTALIAQYPMRERPRAQLMRALYQSGRQADALKVFADTRRLLIDELGVEPGPELQRVQRQILAGEADQAAGQAPADPAAEPATRRNDLPGDVADFTGREEEMNRLLDLLVRNTGAPAAVTISAFDGMAGIGKTALAVHAAHALSGRYPDLQLFINLRGHTVGQEPVTPATALDTLLRTLGVPPGAIPEDLDERSALWRAELANRRAVVVLDDATSAAQVRPLLPGTPTCLALITSRRRLTDLEAAHAVSLDVLPPGDAQALLRRVAGGERTAGDPAAVAEVVRLCGYLPLAIRISGARLRTRPAWTVRHLVERLAERRHRLPEFATGDRSVEAAFALSYEHLDADRQRLFRLLGLAPGAEFDAYLAAAVAELDLNDASLLLEDLVDVHLLQQPAPGRYRFHDLLREHAEAVATRTEPEPVRREATGRALDYYLHTTAVAMRRLDSREPVVTIQAARPPVHSPLLGDTAAALDWLDAEYGTLIAAVGYAAEHGWDAHAWQLPHLLQLYLNLRFRTADWLSTHRSGLAAARRLADRLAEAEMLKNLGLGQWAAGDSREAIELYRQALPIYRETGNQHGEGDTLNNLGLAQERLGQYEEALHSYQQALPVRLAVGYRRGEGATRMNLGNIYDRLGHPHEAIAHYQDTLAIFQAVGEERGVGIVLGNLGLVYARMERYDEAISAYLRSLEITGRSGDRGASSNNLTNLGNAYRKLGRHQEAVERHTEALRLAREIGDRHTEAETLNNLGDVYCDTGRADDALRCHEQAMAIAAEAVDPLDIAHGHHGIGNVLRERDPDAAREHWSRALAIYTDMGVPEADELRALLDEAGQRRHEDRGRER</sequence>
<feature type="repeat" description="TPR" evidence="5">
    <location>
        <begin position="879"/>
        <end position="912"/>
    </location>
</feature>
<feature type="compositionally biased region" description="Low complexity" evidence="7">
    <location>
        <begin position="247"/>
        <end position="262"/>
    </location>
</feature>
<evidence type="ECO:0000256" key="7">
    <source>
        <dbReference type="SAM" id="MobiDB-lite"/>
    </source>
</evidence>
<dbReference type="PANTHER" id="PTHR35807:SF1">
    <property type="entry name" value="TRANSCRIPTIONAL REGULATOR REDD"/>
    <property type="match status" value="1"/>
</dbReference>
<evidence type="ECO:0000256" key="4">
    <source>
        <dbReference type="ARBA" id="ARBA00023163"/>
    </source>
</evidence>
<feature type="domain" description="OmpR/PhoB-type" evidence="8">
    <location>
        <begin position="1"/>
        <end position="96"/>
    </location>
</feature>
<evidence type="ECO:0000313" key="9">
    <source>
        <dbReference type="EMBL" id="GIH15550.1"/>
    </source>
</evidence>
<dbReference type="InterPro" id="IPR016032">
    <property type="entry name" value="Sig_transdc_resp-reg_C-effctor"/>
</dbReference>
<dbReference type="Proteomes" id="UP000642748">
    <property type="component" value="Unassembled WGS sequence"/>
</dbReference>
<accession>A0A8J3VQW4</accession>
<dbReference type="Pfam" id="PF03704">
    <property type="entry name" value="BTAD"/>
    <property type="match status" value="1"/>
</dbReference>
<dbReference type="InterPro" id="IPR011990">
    <property type="entry name" value="TPR-like_helical_dom_sf"/>
</dbReference>
<dbReference type="Gene3D" id="3.40.50.300">
    <property type="entry name" value="P-loop containing nucleotide triphosphate hydrolases"/>
    <property type="match status" value="1"/>
</dbReference>
<feature type="repeat" description="TPR" evidence="5">
    <location>
        <begin position="839"/>
        <end position="872"/>
    </location>
</feature>
<dbReference type="Pfam" id="PF13424">
    <property type="entry name" value="TPR_12"/>
    <property type="match status" value="3"/>
</dbReference>
<evidence type="ECO:0000256" key="3">
    <source>
        <dbReference type="ARBA" id="ARBA00023125"/>
    </source>
</evidence>
<dbReference type="SMART" id="SM00862">
    <property type="entry name" value="Trans_reg_C"/>
    <property type="match status" value="1"/>
</dbReference>
<dbReference type="GO" id="GO:0043531">
    <property type="term" value="F:ADP binding"/>
    <property type="evidence" value="ECO:0007669"/>
    <property type="project" value="InterPro"/>
</dbReference>
<evidence type="ECO:0000256" key="1">
    <source>
        <dbReference type="ARBA" id="ARBA00005820"/>
    </source>
</evidence>
<dbReference type="AlphaFoldDB" id="A0A8J3VQW4"/>
<dbReference type="CDD" id="cd15831">
    <property type="entry name" value="BTAD"/>
    <property type="match status" value="1"/>
</dbReference>
<proteinExistence type="inferred from homology"/>
<evidence type="ECO:0000256" key="5">
    <source>
        <dbReference type="PROSITE-ProRule" id="PRU00339"/>
    </source>
</evidence>
<comment type="caution">
    <text evidence="9">The sequence shown here is derived from an EMBL/GenBank/DDBJ whole genome shotgun (WGS) entry which is preliminary data.</text>
</comment>
<dbReference type="GO" id="GO:0003677">
    <property type="term" value="F:DNA binding"/>
    <property type="evidence" value="ECO:0007669"/>
    <property type="project" value="UniProtKB-UniRule"/>
</dbReference>
<keyword evidence="5" id="KW-0802">TPR repeat</keyword>
<evidence type="ECO:0000256" key="2">
    <source>
        <dbReference type="ARBA" id="ARBA00023015"/>
    </source>
</evidence>
<protein>
    <submittedName>
        <fullName evidence="9">SARP family transcriptional regulator</fullName>
    </submittedName>
</protein>
<dbReference type="SUPFAM" id="SSF52540">
    <property type="entry name" value="P-loop containing nucleoside triphosphate hydrolases"/>
    <property type="match status" value="1"/>
</dbReference>
<dbReference type="SUPFAM" id="SSF48452">
    <property type="entry name" value="TPR-like"/>
    <property type="match status" value="3"/>
</dbReference>
<dbReference type="GO" id="GO:0000160">
    <property type="term" value="P:phosphorelay signal transduction system"/>
    <property type="evidence" value="ECO:0007669"/>
    <property type="project" value="InterPro"/>
</dbReference>
<dbReference type="InterPro" id="IPR036388">
    <property type="entry name" value="WH-like_DNA-bd_sf"/>
</dbReference>
<dbReference type="RefSeq" id="WP_203919182.1">
    <property type="nucleotide sequence ID" value="NZ_BONZ01000035.1"/>
</dbReference>
<organism evidence="9 10">
    <name type="scientific">Rugosimonospora africana</name>
    <dbReference type="NCBI Taxonomy" id="556532"/>
    <lineage>
        <taxon>Bacteria</taxon>
        <taxon>Bacillati</taxon>
        <taxon>Actinomycetota</taxon>
        <taxon>Actinomycetes</taxon>
        <taxon>Micromonosporales</taxon>
        <taxon>Micromonosporaceae</taxon>
        <taxon>Rugosimonospora</taxon>
    </lineage>
</organism>
<name>A0A8J3VQW4_9ACTN</name>
<dbReference type="SMART" id="SM00028">
    <property type="entry name" value="TPR"/>
    <property type="match status" value="7"/>
</dbReference>
<dbReference type="GO" id="GO:0006355">
    <property type="term" value="P:regulation of DNA-templated transcription"/>
    <property type="evidence" value="ECO:0007669"/>
    <property type="project" value="InterPro"/>
</dbReference>
<dbReference type="PANTHER" id="PTHR35807">
    <property type="entry name" value="TRANSCRIPTIONAL REGULATOR REDD-RELATED"/>
    <property type="match status" value="1"/>
</dbReference>
<feature type="repeat" description="TPR" evidence="5">
    <location>
        <begin position="759"/>
        <end position="792"/>
    </location>
</feature>
<dbReference type="Gene3D" id="1.25.40.10">
    <property type="entry name" value="Tetratricopeptide repeat domain"/>
    <property type="match status" value="3"/>
</dbReference>
<dbReference type="PROSITE" id="PS50005">
    <property type="entry name" value="TPR"/>
    <property type="match status" value="5"/>
</dbReference>
<dbReference type="InterPro" id="IPR001867">
    <property type="entry name" value="OmpR/PhoB-type_DNA-bd"/>
</dbReference>
<dbReference type="SUPFAM" id="SSF46894">
    <property type="entry name" value="C-terminal effector domain of the bipartite response regulators"/>
    <property type="match status" value="1"/>
</dbReference>
<gene>
    <name evidence="9" type="ORF">Raf01_37220</name>
</gene>
<dbReference type="Pfam" id="PF00486">
    <property type="entry name" value="Trans_reg_C"/>
    <property type="match status" value="1"/>
</dbReference>
<feature type="repeat" description="TPR" evidence="5">
    <location>
        <begin position="919"/>
        <end position="952"/>
    </location>
</feature>
<dbReference type="SMART" id="SM01043">
    <property type="entry name" value="BTAD"/>
    <property type="match status" value="1"/>
</dbReference>
<feature type="region of interest" description="Disordered" evidence="7">
    <location>
        <begin position="247"/>
        <end position="272"/>
    </location>
</feature>
<evidence type="ECO:0000313" key="10">
    <source>
        <dbReference type="Proteomes" id="UP000642748"/>
    </source>
</evidence>
<dbReference type="InterPro" id="IPR005158">
    <property type="entry name" value="BTAD"/>
</dbReference>
<keyword evidence="3 6" id="KW-0238">DNA-binding</keyword>
<dbReference type="Gene3D" id="1.10.10.10">
    <property type="entry name" value="Winged helix-like DNA-binding domain superfamily/Winged helix DNA-binding domain"/>
    <property type="match status" value="1"/>
</dbReference>
<reference evidence="9" key="1">
    <citation type="submission" date="2021-01" db="EMBL/GenBank/DDBJ databases">
        <title>Whole genome shotgun sequence of Rugosimonospora africana NBRC 104875.</title>
        <authorList>
            <person name="Komaki H."/>
            <person name="Tamura T."/>
        </authorList>
    </citation>
    <scope>NUCLEOTIDE SEQUENCE</scope>
    <source>
        <strain evidence="9">NBRC 104875</strain>
    </source>
</reference>
<keyword evidence="2" id="KW-0805">Transcription regulation</keyword>
<dbReference type="PROSITE" id="PS51755">
    <property type="entry name" value="OMPR_PHOB"/>
    <property type="match status" value="1"/>
</dbReference>
<keyword evidence="4" id="KW-0804">Transcription</keyword>
<evidence type="ECO:0000259" key="8">
    <source>
        <dbReference type="PROSITE" id="PS51755"/>
    </source>
</evidence>
<dbReference type="EMBL" id="BONZ01000035">
    <property type="protein sequence ID" value="GIH15550.1"/>
    <property type="molecule type" value="Genomic_DNA"/>
</dbReference>
<dbReference type="InterPro" id="IPR019734">
    <property type="entry name" value="TPR_rpt"/>
</dbReference>
<dbReference type="InterPro" id="IPR051677">
    <property type="entry name" value="AfsR-DnrI-RedD_regulator"/>
</dbReference>
<keyword evidence="10" id="KW-1185">Reference proteome</keyword>
<evidence type="ECO:0000256" key="6">
    <source>
        <dbReference type="PROSITE-ProRule" id="PRU01091"/>
    </source>
</evidence>
<dbReference type="InterPro" id="IPR027417">
    <property type="entry name" value="P-loop_NTPase"/>
</dbReference>